<dbReference type="InterPro" id="IPR009050">
    <property type="entry name" value="Globin-like_sf"/>
</dbReference>
<evidence type="ECO:0000256" key="4">
    <source>
        <dbReference type="ARBA" id="ARBA00022723"/>
    </source>
</evidence>
<dbReference type="PROSITE" id="PS01213">
    <property type="entry name" value="GLOBIN_FAM_2"/>
    <property type="match status" value="1"/>
</dbReference>
<sequence length="134" mass="14429">MSATTPASPDASPFERVGGHAVMRAITDRFYDLMDQDPAYAELRAVHATDLSDMRAQLPLFLAGWAGGPRDWFEANPGKCMMSAHGGIAITRATAEQWAEAMNRAIASVELSDRAIGDAMADVLSRMAKGMARD</sequence>
<dbReference type="OrthoDB" id="9790913at2"/>
<organism evidence="6 7">
    <name type="scientific">Novosphingobium ginsenosidimutans</name>
    <dbReference type="NCBI Taxonomy" id="1176536"/>
    <lineage>
        <taxon>Bacteria</taxon>
        <taxon>Pseudomonadati</taxon>
        <taxon>Pseudomonadota</taxon>
        <taxon>Alphaproteobacteria</taxon>
        <taxon>Sphingomonadales</taxon>
        <taxon>Sphingomonadaceae</taxon>
        <taxon>Novosphingobium</taxon>
    </lineage>
</organism>
<dbReference type="GO" id="GO:0046872">
    <property type="term" value="F:metal ion binding"/>
    <property type="evidence" value="ECO:0007669"/>
    <property type="project" value="UniProtKB-KW"/>
</dbReference>
<keyword evidence="5" id="KW-0408">Iron</keyword>
<proteinExistence type="predicted"/>
<evidence type="ECO:0000256" key="2">
    <source>
        <dbReference type="ARBA" id="ARBA00022448"/>
    </source>
</evidence>
<dbReference type="KEGG" id="ngf:FRF71_06310"/>
<gene>
    <name evidence="6" type="ORF">FRF71_06310</name>
</gene>
<evidence type="ECO:0000256" key="3">
    <source>
        <dbReference type="ARBA" id="ARBA00022617"/>
    </source>
</evidence>
<dbReference type="GO" id="GO:0015671">
    <property type="term" value="P:oxygen transport"/>
    <property type="evidence" value="ECO:0007669"/>
    <property type="project" value="InterPro"/>
</dbReference>
<dbReference type="RefSeq" id="WP_147089761.1">
    <property type="nucleotide sequence ID" value="NZ_BAABJD010000001.1"/>
</dbReference>
<accession>A0A5B8S395</accession>
<keyword evidence="7" id="KW-1185">Reference proteome</keyword>
<keyword evidence="4" id="KW-0479">Metal-binding</keyword>
<dbReference type="SUPFAM" id="SSF46458">
    <property type="entry name" value="Globin-like"/>
    <property type="match status" value="1"/>
</dbReference>
<evidence type="ECO:0000313" key="6">
    <source>
        <dbReference type="EMBL" id="QEA15783.1"/>
    </source>
</evidence>
<dbReference type="GO" id="GO:0020037">
    <property type="term" value="F:heme binding"/>
    <property type="evidence" value="ECO:0007669"/>
    <property type="project" value="InterPro"/>
</dbReference>
<dbReference type="InterPro" id="IPR001486">
    <property type="entry name" value="Hemoglobin_trunc"/>
</dbReference>
<dbReference type="InterPro" id="IPR019795">
    <property type="entry name" value="Globin_bac-like_CS"/>
</dbReference>
<evidence type="ECO:0000256" key="5">
    <source>
        <dbReference type="ARBA" id="ARBA00023004"/>
    </source>
</evidence>
<keyword evidence="3" id="KW-0349">Heme</keyword>
<dbReference type="EMBL" id="CP042345">
    <property type="protein sequence ID" value="QEA15783.1"/>
    <property type="molecule type" value="Genomic_DNA"/>
</dbReference>
<reference evidence="6 7" key="1">
    <citation type="journal article" date="2013" name="J. Microbiol. Biotechnol.">
        <title>Novosphingobium ginsenosidimutans sp. nov., with the ability to convert ginsenoside.</title>
        <authorList>
            <person name="Kim J.K."/>
            <person name="He D."/>
            <person name="Liu Q.M."/>
            <person name="Park H.Y."/>
            <person name="Jung M.S."/>
            <person name="Yoon M.H."/>
            <person name="Kim S.C."/>
            <person name="Im W.T."/>
        </authorList>
    </citation>
    <scope>NUCLEOTIDE SEQUENCE [LARGE SCALE GENOMIC DNA]</scope>
    <source>
        <strain evidence="6 7">FW-6</strain>
    </source>
</reference>
<comment type="cofactor">
    <cofactor evidence="1">
        <name>heme</name>
        <dbReference type="ChEBI" id="CHEBI:30413"/>
    </cofactor>
</comment>
<dbReference type="AlphaFoldDB" id="A0A5B8S395"/>
<dbReference type="GO" id="GO:0019825">
    <property type="term" value="F:oxygen binding"/>
    <property type="evidence" value="ECO:0007669"/>
    <property type="project" value="InterPro"/>
</dbReference>
<evidence type="ECO:0000313" key="7">
    <source>
        <dbReference type="Proteomes" id="UP000321172"/>
    </source>
</evidence>
<evidence type="ECO:0000256" key="1">
    <source>
        <dbReference type="ARBA" id="ARBA00001971"/>
    </source>
</evidence>
<dbReference type="Gene3D" id="1.10.490.10">
    <property type="entry name" value="Globins"/>
    <property type="match status" value="1"/>
</dbReference>
<dbReference type="InterPro" id="IPR012292">
    <property type="entry name" value="Globin/Proto"/>
</dbReference>
<dbReference type="Pfam" id="PF01152">
    <property type="entry name" value="Bac_globin"/>
    <property type="match status" value="1"/>
</dbReference>
<dbReference type="Proteomes" id="UP000321172">
    <property type="component" value="Chromosome"/>
</dbReference>
<protein>
    <submittedName>
        <fullName evidence="6">Globin</fullName>
    </submittedName>
</protein>
<keyword evidence="2" id="KW-0813">Transport</keyword>
<name>A0A5B8S395_9SPHN</name>